<protein>
    <submittedName>
        <fullName evidence="1">Uncharacterized protein</fullName>
    </submittedName>
</protein>
<dbReference type="EMBL" id="LAZR01000138">
    <property type="protein sequence ID" value="KKN87361.1"/>
    <property type="molecule type" value="Genomic_DNA"/>
</dbReference>
<reference evidence="1" key="1">
    <citation type="journal article" date="2015" name="Nature">
        <title>Complex archaea that bridge the gap between prokaryotes and eukaryotes.</title>
        <authorList>
            <person name="Spang A."/>
            <person name="Saw J.H."/>
            <person name="Jorgensen S.L."/>
            <person name="Zaremba-Niedzwiedzka K."/>
            <person name="Martijn J."/>
            <person name="Lind A.E."/>
            <person name="van Eijk R."/>
            <person name="Schleper C."/>
            <person name="Guy L."/>
            <person name="Ettema T.J."/>
        </authorList>
    </citation>
    <scope>NUCLEOTIDE SEQUENCE</scope>
</reference>
<dbReference type="AlphaFoldDB" id="A0A0F9WMN5"/>
<sequence length="107" mass="12233">MSETSRRPRIGRPPGVRKPVLKRHWIPGNPYCPKCWRGLNANNRSGLCYGCAPHHPVLPTKKCFEARGHRWRTIRNTKGYWAKACIHCEIERPFTDAEIAVQNQGGS</sequence>
<comment type="caution">
    <text evidence="1">The sequence shown here is derived from an EMBL/GenBank/DDBJ whole genome shotgun (WGS) entry which is preliminary data.</text>
</comment>
<accession>A0A0F9WMN5</accession>
<evidence type="ECO:0000313" key="1">
    <source>
        <dbReference type="EMBL" id="KKN87361.1"/>
    </source>
</evidence>
<gene>
    <name evidence="1" type="ORF">LCGC14_0258150</name>
</gene>
<organism evidence="1">
    <name type="scientific">marine sediment metagenome</name>
    <dbReference type="NCBI Taxonomy" id="412755"/>
    <lineage>
        <taxon>unclassified sequences</taxon>
        <taxon>metagenomes</taxon>
        <taxon>ecological metagenomes</taxon>
    </lineage>
</organism>
<proteinExistence type="predicted"/>
<name>A0A0F9WMN5_9ZZZZ</name>